<dbReference type="SUPFAM" id="SSF53649">
    <property type="entry name" value="Alkaline phosphatase-like"/>
    <property type="match status" value="1"/>
</dbReference>
<evidence type="ECO:0000313" key="2">
    <source>
        <dbReference type="Proteomes" id="UP000477488"/>
    </source>
</evidence>
<gene>
    <name evidence="1" type="ORF">FYJ44_07580</name>
</gene>
<comment type="caution">
    <text evidence="1">The sequence shown here is derived from an EMBL/GenBank/DDBJ whole genome shotgun (WGS) entry which is preliminary data.</text>
</comment>
<proteinExistence type="predicted"/>
<dbReference type="AlphaFoldDB" id="A0A6L5XL32"/>
<protein>
    <submittedName>
        <fullName evidence="1">Alkaline phosphatase family protein</fullName>
    </submittedName>
</protein>
<dbReference type="RefSeq" id="WP_154510808.1">
    <property type="nucleotide sequence ID" value="NZ_JAXELC010000040.1"/>
</dbReference>
<dbReference type="InterPro" id="IPR002591">
    <property type="entry name" value="Phosphodiest/P_Trfase"/>
</dbReference>
<dbReference type="Proteomes" id="UP000477488">
    <property type="component" value="Unassembled WGS sequence"/>
</dbReference>
<sequence>MGRLVFVLLDGLGAATARRCMSYLRALTETEQARYTELDAELPPLSRPLYATLLCGLSPVQSGILRNDDARLCPAPTVFQRARDAGLSTAAAAYCWVSELCNRAPFAPERDRLVDDPSLPVGHGLFYSQDAYPDDELFRDAEALRLRHTPDLLLVHSMGVDFAGHTAGADAAAYREAARAADGLLARYLPNWLDAGYAALITSDHGMDADRVHYDSTEQTRRVPLWLMGRAWRNLPLPARQTQVAGLMLAALGLAAVEDAPHAGPEESHAAR</sequence>
<dbReference type="EMBL" id="VUMH01000006">
    <property type="protein sequence ID" value="MSS27904.1"/>
    <property type="molecule type" value="Genomic_DNA"/>
</dbReference>
<name>A0A6L5XL32_9BACT</name>
<keyword evidence="2" id="KW-1185">Reference proteome</keyword>
<dbReference type="Gene3D" id="3.40.720.10">
    <property type="entry name" value="Alkaline Phosphatase, subunit A"/>
    <property type="match status" value="1"/>
</dbReference>
<dbReference type="InterPro" id="IPR017850">
    <property type="entry name" value="Alkaline_phosphatase_core_sf"/>
</dbReference>
<organism evidence="1 2">
    <name type="scientific">Desulfovibrio porci</name>
    <dbReference type="NCBI Taxonomy" id="2605782"/>
    <lineage>
        <taxon>Bacteria</taxon>
        <taxon>Pseudomonadati</taxon>
        <taxon>Thermodesulfobacteriota</taxon>
        <taxon>Desulfovibrionia</taxon>
        <taxon>Desulfovibrionales</taxon>
        <taxon>Desulfovibrionaceae</taxon>
        <taxon>Desulfovibrio</taxon>
    </lineage>
</organism>
<evidence type="ECO:0000313" key="1">
    <source>
        <dbReference type="EMBL" id="MSS27904.1"/>
    </source>
</evidence>
<accession>A0A6L5XL32</accession>
<reference evidence="1 2" key="1">
    <citation type="submission" date="2019-09" db="EMBL/GenBank/DDBJ databases">
        <title>In-depth cultivation of the pig gut microbiome towards novel bacterial diversity and tailored functional studies.</title>
        <authorList>
            <person name="Wylensek D."/>
            <person name="Hitch T.C.A."/>
            <person name="Clavel T."/>
        </authorList>
    </citation>
    <scope>NUCLEOTIDE SEQUENCE [LARGE SCALE GENOMIC DNA]</scope>
    <source>
        <strain evidence="1 2">PG-178-WT-4</strain>
    </source>
</reference>
<dbReference type="Pfam" id="PF01663">
    <property type="entry name" value="Phosphodiest"/>
    <property type="match status" value="1"/>
</dbReference>